<organism evidence="8 9">
    <name type="scientific">Aspergillus ruber (strain CBS 135680)</name>
    <dbReference type="NCBI Taxonomy" id="1388766"/>
    <lineage>
        <taxon>Eukaryota</taxon>
        <taxon>Fungi</taxon>
        <taxon>Dikarya</taxon>
        <taxon>Ascomycota</taxon>
        <taxon>Pezizomycotina</taxon>
        <taxon>Eurotiomycetes</taxon>
        <taxon>Eurotiomycetidae</taxon>
        <taxon>Eurotiales</taxon>
        <taxon>Aspergillaceae</taxon>
        <taxon>Aspergillus</taxon>
        <taxon>Aspergillus subgen. Aspergillus</taxon>
    </lineage>
</organism>
<evidence type="ECO:0000313" key="8">
    <source>
        <dbReference type="EMBL" id="EYE92523.1"/>
    </source>
</evidence>
<feature type="compositionally biased region" description="Polar residues" evidence="6">
    <location>
        <begin position="342"/>
        <end position="358"/>
    </location>
</feature>
<dbReference type="Proteomes" id="UP000019804">
    <property type="component" value="Unassembled WGS sequence"/>
</dbReference>
<evidence type="ECO:0000259" key="7">
    <source>
        <dbReference type="PROSITE" id="PS50048"/>
    </source>
</evidence>
<evidence type="ECO:0000256" key="3">
    <source>
        <dbReference type="ARBA" id="ARBA00023125"/>
    </source>
</evidence>
<dbReference type="PANTHER" id="PTHR47540:SF4">
    <property type="entry name" value="TRANSCRIPTION FACTOR RGLT"/>
    <property type="match status" value="1"/>
</dbReference>
<dbReference type="Pfam" id="PF00172">
    <property type="entry name" value="Zn_clus"/>
    <property type="match status" value="1"/>
</dbReference>
<evidence type="ECO:0000256" key="1">
    <source>
        <dbReference type="ARBA" id="ARBA00004123"/>
    </source>
</evidence>
<feature type="region of interest" description="Disordered" evidence="6">
    <location>
        <begin position="333"/>
        <end position="358"/>
    </location>
</feature>
<keyword evidence="2" id="KW-0805">Transcription regulation</keyword>
<evidence type="ECO:0000256" key="2">
    <source>
        <dbReference type="ARBA" id="ARBA00023015"/>
    </source>
</evidence>
<comment type="subcellular location">
    <subcellularLocation>
        <location evidence="1">Nucleus</location>
    </subcellularLocation>
</comment>
<dbReference type="SMART" id="SM00066">
    <property type="entry name" value="GAL4"/>
    <property type="match status" value="1"/>
</dbReference>
<dbReference type="GO" id="GO:0000981">
    <property type="term" value="F:DNA-binding transcription factor activity, RNA polymerase II-specific"/>
    <property type="evidence" value="ECO:0007669"/>
    <property type="project" value="InterPro"/>
</dbReference>
<dbReference type="InterPro" id="IPR051711">
    <property type="entry name" value="Stress_Response_Reg"/>
</dbReference>
<dbReference type="GO" id="GO:0005634">
    <property type="term" value="C:nucleus"/>
    <property type="evidence" value="ECO:0007669"/>
    <property type="project" value="UniProtKB-SubCell"/>
</dbReference>
<gene>
    <name evidence="8" type="ORF">EURHEDRAFT_506166</name>
</gene>
<dbReference type="GeneID" id="63700978"/>
<keyword evidence="4" id="KW-0804">Transcription</keyword>
<evidence type="ECO:0000256" key="4">
    <source>
        <dbReference type="ARBA" id="ARBA00023163"/>
    </source>
</evidence>
<dbReference type="SUPFAM" id="SSF57701">
    <property type="entry name" value="Zn2/Cys6 DNA-binding domain"/>
    <property type="match status" value="1"/>
</dbReference>
<name>A0A017S674_ASPRC</name>
<dbReference type="CDD" id="cd00067">
    <property type="entry name" value="GAL4"/>
    <property type="match status" value="1"/>
</dbReference>
<dbReference type="GO" id="GO:0045944">
    <property type="term" value="P:positive regulation of transcription by RNA polymerase II"/>
    <property type="evidence" value="ECO:0007669"/>
    <property type="project" value="TreeGrafter"/>
</dbReference>
<dbReference type="InterPro" id="IPR036864">
    <property type="entry name" value="Zn2-C6_fun-type_DNA-bd_sf"/>
</dbReference>
<evidence type="ECO:0000313" key="9">
    <source>
        <dbReference type="Proteomes" id="UP000019804"/>
    </source>
</evidence>
<sequence length="396" mass="43685">MGSSNHGTSAETIPSLKRHAACDECRKRKLKCSGEPTGCIRCLKQSLVCHYSIQKQMGRPPKKRMREDDEDTELDNLQGIGQWPELGSAHSFEENALTDGLFPQVYCAPYRVPHAFPHLLSMDNNYGQSLQTHNTGVMEPLPATASPWPDFSSVSAATASSFAKPAGSADIQFSSSSAIPQCSCLSYLYLCLSHLSSLSPFPISHHTICSLFIGTKTARDVIRCAECPKTYATGVQNVMLTGTLLNVVADGWFRVSKADPVELGKQAAPPAYVTLLTESSPNSTESWRKWLRQTVRNAVIGGPLDAAGRVRCSDSPNLLSLVTEFEERQQKWHAGKDAPTWVSPQKSSTNFEGQSDLSNDQCDEKDYLCLRVIRSVKDVISKFDFKPHEYPDDTEF</sequence>
<dbReference type="STRING" id="1388766.A0A017S674"/>
<feature type="domain" description="Zn(2)-C6 fungal-type" evidence="7">
    <location>
        <begin position="21"/>
        <end position="51"/>
    </location>
</feature>
<protein>
    <submittedName>
        <fullName evidence="8">C6 finger domain protein</fullName>
    </submittedName>
</protein>
<dbReference type="PANTHER" id="PTHR47540">
    <property type="entry name" value="THIAMINE REPRESSIBLE GENES REGULATORY PROTEIN THI5"/>
    <property type="match status" value="1"/>
</dbReference>
<dbReference type="GO" id="GO:0043565">
    <property type="term" value="F:sequence-specific DNA binding"/>
    <property type="evidence" value="ECO:0007669"/>
    <property type="project" value="TreeGrafter"/>
</dbReference>
<keyword evidence="3" id="KW-0238">DNA-binding</keyword>
<proteinExistence type="predicted"/>
<dbReference type="AlphaFoldDB" id="A0A017S674"/>
<keyword evidence="5" id="KW-0539">Nucleus</keyword>
<dbReference type="RefSeq" id="XP_040636211.1">
    <property type="nucleotide sequence ID" value="XM_040785854.1"/>
</dbReference>
<evidence type="ECO:0000256" key="5">
    <source>
        <dbReference type="ARBA" id="ARBA00023242"/>
    </source>
</evidence>
<dbReference type="GO" id="GO:0008270">
    <property type="term" value="F:zinc ion binding"/>
    <property type="evidence" value="ECO:0007669"/>
    <property type="project" value="InterPro"/>
</dbReference>
<dbReference type="Gene3D" id="4.10.240.10">
    <property type="entry name" value="Zn(2)-C6 fungal-type DNA-binding domain"/>
    <property type="match status" value="1"/>
</dbReference>
<keyword evidence="9" id="KW-1185">Reference proteome</keyword>
<dbReference type="HOGENOM" id="CLU_026660_1_0_1"/>
<evidence type="ECO:0000256" key="6">
    <source>
        <dbReference type="SAM" id="MobiDB-lite"/>
    </source>
</evidence>
<dbReference type="OrthoDB" id="10261408at2759"/>
<accession>A0A017S674</accession>
<dbReference type="EMBL" id="KK088436">
    <property type="protein sequence ID" value="EYE92523.1"/>
    <property type="molecule type" value="Genomic_DNA"/>
</dbReference>
<dbReference type="PROSITE" id="PS50048">
    <property type="entry name" value="ZN2_CY6_FUNGAL_2"/>
    <property type="match status" value="1"/>
</dbReference>
<dbReference type="InterPro" id="IPR001138">
    <property type="entry name" value="Zn2Cys6_DnaBD"/>
</dbReference>
<dbReference type="PROSITE" id="PS00463">
    <property type="entry name" value="ZN2_CY6_FUNGAL_1"/>
    <property type="match status" value="1"/>
</dbReference>
<reference evidence="9" key="1">
    <citation type="journal article" date="2014" name="Nat. Commun.">
        <title>Genomic adaptations of the halophilic Dead Sea filamentous fungus Eurotium rubrum.</title>
        <authorList>
            <person name="Kis-Papo T."/>
            <person name="Weig A.R."/>
            <person name="Riley R."/>
            <person name="Persoh D."/>
            <person name="Salamov A."/>
            <person name="Sun H."/>
            <person name="Lipzen A."/>
            <person name="Wasser S.P."/>
            <person name="Rambold G."/>
            <person name="Grigoriev I.V."/>
            <person name="Nevo E."/>
        </authorList>
    </citation>
    <scope>NUCLEOTIDE SEQUENCE [LARGE SCALE GENOMIC DNA]</scope>
    <source>
        <strain evidence="9">CBS 135680</strain>
    </source>
</reference>